<dbReference type="EMBL" id="GEBQ01020478">
    <property type="protein sequence ID" value="JAT19499.1"/>
    <property type="molecule type" value="Transcribed_RNA"/>
</dbReference>
<reference evidence="1" key="1">
    <citation type="submission" date="2015-11" db="EMBL/GenBank/DDBJ databases">
        <title>De novo transcriptome assembly of four potential Pierce s Disease insect vectors from Arizona vineyards.</title>
        <authorList>
            <person name="Tassone E.E."/>
        </authorList>
    </citation>
    <scope>NUCLEOTIDE SEQUENCE</scope>
</reference>
<organism evidence="1">
    <name type="scientific">Graphocephala atropunctata</name>
    <dbReference type="NCBI Taxonomy" id="36148"/>
    <lineage>
        <taxon>Eukaryota</taxon>
        <taxon>Metazoa</taxon>
        <taxon>Ecdysozoa</taxon>
        <taxon>Arthropoda</taxon>
        <taxon>Hexapoda</taxon>
        <taxon>Insecta</taxon>
        <taxon>Pterygota</taxon>
        <taxon>Neoptera</taxon>
        <taxon>Paraneoptera</taxon>
        <taxon>Hemiptera</taxon>
        <taxon>Auchenorrhyncha</taxon>
        <taxon>Membracoidea</taxon>
        <taxon>Cicadellidae</taxon>
        <taxon>Cicadellinae</taxon>
        <taxon>Cicadellini</taxon>
        <taxon>Graphocephala</taxon>
    </lineage>
</organism>
<name>A0A1B6L706_9HEMI</name>
<protein>
    <submittedName>
        <fullName evidence="1">Uncharacterized protein</fullName>
    </submittedName>
</protein>
<dbReference type="AlphaFoldDB" id="A0A1B6L706"/>
<accession>A0A1B6L706</accession>
<evidence type="ECO:0000313" key="1">
    <source>
        <dbReference type="EMBL" id="JAT19499.1"/>
    </source>
</evidence>
<gene>
    <name evidence="1" type="ORF">g.30732</name>
</gene>
<proteinExistence type="predicted"/>
<sequence>MGRFNYSILLDTAVGYYDELKELVSAVDYGEYEAEVMLRTVYDGGGPLHAYQPPYQELSESYRLTKQERDGYEDLMNKTCKVWNFLKIKVKSPEELEPESSGNF</sequence>